<reference evidence="3" key="1">
    <citation type="submission" date="2019-08" db="EMBL/GenBank/DDBJ databases">
        <authorList>
            <person name="Kucharzyk K."/>
            <person name="Murdoch R.W."/>
            <person name="Higgins S."/>
            <person name="Loffler F."/>
        </authorList>
    </citation>
    <scope>NUCLEOTIDE SEQUENCE</scope>
</reference>
<accession>A0A644ZU84</accession>
<dbReference type="GO" id="GO:0015031">
    <property type="term" value="P:protein transport"/>
    <property type="evidence" value="ECO:0007669"/>
    <property type="project" value="UniProtKB-KW"/>
</dbReference>
<dbReference type="AlphaFoldDB" id="A0A644ZU84"/>
<keyword evidence="1" id="KW-0813">Transport</keyword>
<dbReference type="PANTHER" id="PTHR34982:SF1">
    <property type="entry name" value="FLAGELLAR ASSEMBLY PROTEIN FLIH"/>
    <property type="match status" value="1"/>
</dbReference>
<organism evidence="3">
    <name type="scientific">bioreactor metagenome</name>
    <dbReference type="NCBI Taxonomy" id="1076179"/>
    <lineage>
        <taxon>unclassified sequences</taxon>
        <taxon>metagenomes</taxon>
        <taxon>ecological metagenomes</taxon>
    </lineage>
</organism>
<gene>
    <name evidence="3" type="ORF">SDC9_90646</name>
</gene>
<evidence type="ECO:0000256" key="2">
    <source>
        <dbReference type="ARBA" id="ARBA00022927"/>
    </source>
</evidence>
<sequence length="252" mass="28677">MQSSYKVIKRNNAISEGNAEIKAEYIAPKGIETKSALNNNKSQNNEFESIEKIAAGIIENAQRESKNVLYKAYETAKIIENDAKEQGFSQGYDEGKNIGYSEGYEEGFNQGKTHGDEIIQNAKYLLFQAKEEYNKFLKEKEEHFRNLIITTTEAILKREVKDPDGLNDLILDTLEEEKHEKAFIIKCNSNHYAAIQGEILNFKNKLGFRGDIFVLEDNLLEDGTIIIEKDSGNTTLSIEYSLEKVKEILMES</sequence>
<proteinExistence type="predicted"/>
<dbReference type="EMBL" id="VSSQ01010305">
    <property type="protein sequence ID" value="MPM43968.1"/>
    <property type="molecule type" value="Genomic_DNA"/>
</dbReference>
<dbReference type="GO" id="GO:0005829">
    <property type="term" value="C:cytosol"/>
    <property type="evidence" value="ECO:0007669"/>
    <property type="project" value="TreeGrafter"/>
</dbReference>
<evidence type="ECO:0000313" key="3">
    <source>
        <dbReference type="EMBL" id="MPM43968.1"/>
    </source>
</evidence>
<keyword evidence="2" id="KW-0653">Protein transport</keyword>
<dbReference type="InterPro" id="IPR051472">
    <property type="entry name" value="T3SS_Stator/FliH"/>
</dbReference>
<protein>
    <recommendedName>
        <fullName evidence="4">Flagellar assembly protein FliH/Type III secretion system HrpE domain-containing protein</fullName>
    </recommendedName>
</protein>
<name>A0A644ZU84_9ZZZZ</name>
<evidence type="ECO:0008006" key="4">
    <source>
        <dbReference type="Google" id="ProtNLM"/>
    </source>
</evidence>
<evidence type="ECO:0000256" key="1">
    <source>
        <dbReference type="ARBA" id="ARBA00022448"/>
    </source>
</evidence>
<dbReference type="PANTHER" id="PTHR34982">
    <property type="entry name" value="YOP PROTEINS TRANSLOCATION PROTEIN L"/>
    <property type="match status" value="1"/>
</dbReference>
<comment type="caution">
    <text evidence="3">The sequence shown here is derived from an EMBL/GenBank/DDBJ whole genome shotgun (WGS) entry which is preliminary data.</text>
</comment>